<feature type="domain" description="F-box" evidence="1">
    <location>
        <begin position="66"/>
        <end position="112"/>
    </location>
</feature>
<dbReference type="SUPFAM" id="SSF81383">
    <property type="entry name" value="F-box domain"/>
    <property type="match status" value="1"/>
</dbReference>
<dbReference type="InterPro" id="IPR001810">
    <property type="entry name" value="F-box_dom"/>
</dbReference>
<evidence type="ECO:0000259" key="1">
    <source>
        <dbReference type="PROSITE" id="PS50181"/>
    </source>
</evidence>
<keyword evidence="3" id="KW-1185">Reference proteome</keyword>
<organism evidence="2 3">
    <name type="scientific">Schizopora paradoxa</name>
    <dbReference type="NCBI Taxonomy" id="27342"/>
    <lineage>
        <taxon>Eukaryota</taxon>
        <taxon>Fungi</taxon>
        <taxon>Dikarya</taxon>
        <taxon>Basidiomycota</taxon>
        <taxon>Agaricomycotina</taxon>
        <taxon>Agaricomycetes</taxon>
        <taxon>Hymenochaetales</taxon>
        <taxon>Schizoporaceae</taxon>
        <taxon>Schizopora</taxon>
    </lineage>
</organism>
<dbReference type="Proteomes" id="UP000053477">
    <property type="component" value="Unassembled WGS sequence"/>
</dbReference>
<evidence type="ECO:0000313" key="3">
    <source>
        <dbReference type="Proteomes" id="UP000053477"/>
    </source>
</evidence>
<accession>A0A0H2R245</accession>
<reference evidence="2 3" key="1">
    <citation type="submission" date="2015-04" db="EMBL/GenBank/DDBJ databases">
        <title>Complete genome sequence of Schizopora paradoxa KUC8140, a cosmopolitan wood degrader in East Asia.</title>
        <authorList>
            <consortium name="DOE Joint Genome Institute"/>
            <person name="Min B."/>
            <person name="Park H."/>
            <person name="Jang Y."/>
            <person name="Kim J.-J."/>
            <person name="Kim K.H."/>
            <person name="Pangilinan J."/>
            <person name="Lipzen A."/>
            <person name="Riley R."/>
            <person name="Grigoriev I.V."/>
            <person name="Spatafora J.W."/>
            <person name="Choi I.-G."/>
        </authorList>
    </citation>
    <scope>NUCLEOTIDE SEQUENCE [LARGE SCALE GENOMIC DNA]</scope>
    <source>
        <strain evidence="2 3">KUC8140</strain>
    </source>
</reference>
<gene>
    <name evidence="2" type="ORF">SCHPADRAFT_946553</name>
</gene>
<protein>
    <recommendedName>
        <fullName evidence="1">F-box domain-containing protein</fullName>
    </recommendedName>
</protein>
<dbReference type="Gene3D" id="1.20.1280.50">
    <property type="match status" value="1"/>
</dbReference>
<dbReference type="InterPro" id="IPR036047">
    <property type="entry name" value="F-box-like_dom_sf"/>
</dbReference>
<dbReference type="Pfam" id="PF00646">
    <property type="entry name" value="F-box"/>
    <property type="match status" value="1"/>
</dbReference>
<dbReference type="EMBL" id="KQ086259">
    <property type="protein sequence ID" value="KLO05869.1"/>
    <property type="molecule type" value="Genomic_DNA"/>
</dbReference>
<evidence type="ECO:0000313" key="2">
    <source>
        <dbReference type="EMBL" id="KLO05869.1"/>
    </source>
</evidence>
<dbReference type="OrthoDB" id="3042786at2759"/>
<dbReference type="SMART" id="SM00256">
    <property type="entry name" value="FBOX"/>
    <property type="match status" value="1"/>
</dbReference>
<sequence length="567" mass="63847">MNPQDFPMRLQKKLGHFVRRILNSSLRDNHQDTSMEAPATSSSSKGVRFKWFSTATRRKRATIESSTESFTLPFDILVEVAKHLDIPDLLSLCKVSRSFISLANSQAVWDEALRNYVLSCRPLVVGDSPVLFKLSLQDLRTALLRSHRLFTNWESKSPTQVASPTLVTLKQSCDVGYWESAFMPYVLSGNYMTVSCRDSVVCIRLPNGSCITFRKSSRVANPFLFPHSESSSLYVVTADRQLANEAGPKSYITIKRILLPPARHDAGDAELENIQEIPLPAVRRVEKACADTARRRICVLCPHPSRSPNVIMIMLIVVLDWNDKTCALVDFEVVNRGTFVGISTHFTDDGKGLIVTSRSQALHWQYFDIADLYSRAFAAGSYSNSPVNSIPPTHSGSYIFQPNIYSDNFSLMWSQLIDQPWRGCLGMTSLASSVYVLFSYGSANTLKYRVVQYYITKDGPLGSHFSADLQTCAIVPGLGFPMLAVSFSHFCWIAEVFGPEFWGARLELRIARFPPPHERQWRAQDHVRKVDVPKAVLEHAQRIFLAPSKASILILTSDRKLRTFRYA</sequence>
<dbReference type="PROSITE" id="PS50181">
    <property type="entry name" value="FBOX"/>
    <property type="match status" value="1"/>
</dbReference>
<proteinExistence type="predicted"/>
<dbReference type="AlphaFoldDB" id="A0A0H2R245"/>
<name>A0A0H2R245_9AGAM</name>
<dbReference type="InParanoid" id="A0A0H2R245"/>